<dbReference type="RefSeq" id="WP_002538244.1">
    <property type="nucleotide sequence ID" value="NZ_ANFM02000016.1"/>
</dbReference>
<dbReference type="PANTHER" id="PTHR18964">
    <property type="entry name" value="ROK (REPRESSOR, ORF, KINASE) FAMILY"/>
    <property type="match status" value="1"/>
</dbReference>
<dbReference type="Gene3D" id="3.30.420.40">
    <property type="match status" value="2"/>
</dbReference>
<dbReference type="InterPro" id="IPR000600">
    <property type="entry name" value="ROK"/>
</dbReference>
<dbReference type="SUPFAM" id="SSF53067">
    <property type="entry name" value="Actin-like ATPase domain"/>
    <property type="match status" value="1"/>
</dbReference>
<dbReference type="InterPro" id="IPR036390">
    <property type="entry name" value="WH_DNA-bd_sf"/>
</dbReference>
<reference evidence="1 2" key="1">
    <citation type="journal article" date="2014" name="PLoS ONE">
        <title>Grimontia indica AK16(T), sp. nov., Isolated from a Seawater Sample Reports the Presence of Pathogenic Genes Similar to Vibrio Genus.</title>
        <authorList>
            <person name="Singh A."/>
            <person name="Vaidya B."/>
            <person name="Khatri I."/>
            <person name="Srinivas T.N."/>
            <person name="Subramanian S."/>
            <person name="Korpole S."/>
            <person name="Pinnaka A.K."/>
        </authorList>
    </citation>
    <scope>NUCLEOTIDE SEQUENCE [LARGE SCALE GENOMIC DNA]</scope>
    <source>
        <strain evidence="1 2">AK16</strain>
    </source>
</reference>
<dbReference type="Proteomes" id="UP000011223">
    <property type="component" value="Unassembled WGS sequence"/>
</dbReference>
<accession>R1IXA5</accession>
<dbReference type="EMBL" id="ANFM02000016">
    <property type="protein sequence ID" value="EOD79910.1"/>
    <property type="molecule type" value="Genomic_DNA"/>
</dbReference>
<dbReference type="eggNOG" id="COG1940">
    <property type="taxonomic scope" value="Bacteria"/>
</dbReference>
<keyword evidence="2" id="KW-1185">Reference proteome</keyword>
<evidence type="ECO:0000313" key="1">
    <source>
        <dbReference type="EMBL" id="EOD79910.1"/>
    </source>
</evidence>
<gene>
    <name evidence="1" type="ORF">D515_01043</name>
</gene>
<organism evidence="1 2">
    <name type="scientific">Grimontia indica</name>
    <dbReference type="NCBI Taxonomy" id="1056512"/>
    <lineage>
        <taxon>Bacteria</taxon>
        <taxon>Pseudomonadati</taxon>
        <taxon>Pseudomonadota</taxon>
        <taxon>Gammaproteobacteria</taxon>
        <taxon>Vibrionales</taxon>
        <taxon>Vibrionaceae</taxon>
        <taxon>Grimontia</taxon>
    </lineage>
</organism>
<dbReference type="GO" id="GO:0009384">
    <property type="term" value="F:N-acylmannosamine kinase activity"/>
    <property type="evidence" value="ECO:0007669"/>
    <property type="project" value="TreeGrafter"/>
</dbReference>
<evidence type="ECO:0000313" key="2">
    <source>
        <dbReference type="Proteomes" id="UP000011223"/>
    </source>
</evidence>
<dbReference type="GO" id="GO:0019262">
    <property type="term" value="P:N-acetylneuraminate catabolic process"/>
    <property type="evidence" value="ECO:0007669"/>
    <property type="project" value="TreeGrafter"/>
</dbReference>
<protein>
    <submittedName>
        <fullName evidence="1">N-acetylglucosamine-6P-responsive transcriptional repressor NagC, ROK family</fullName>
    </submittedName>
</protein>
<dbReference type="PANTHER" id="PTHR18964:SF169">
    <property type="entry name" value="N-ACETYLMANNOSAMINE KINASE"/>
    <property type="match status" value="1"/>
</dbReference>
<name>R1IXA5_9GAMM</name>
<dbReference type="SUPFAM" id="SSF46785">
    <property type="entry name" value="Winged helix' DNA-binding domain"/>
    <property type="match status" value="1"/>
</dbReference>
<comment type="caution">
    <text evidence="1">The sequence shown here is derived from an EMBL/GenBank/DDBJ whole genome shotgun (WGS) entry which is preliminary data.</text>
</comment>
<dbReference type="AlphaFoldDB" id="R1IXA5"/>
<dbReference type="Pfam" id="PF00480">
    <property type="entry name" value="ROK"/>
    <property type="match status" value="1"/>
</dbReference>
<dbReference type="InterPro" id="IPR043129">
    <property type="entry name" value="ATPase_NBD"/>
</dbReference>
<dbReference type="eggNOG" id="COG2345">
    <property type="taxonomic scope" value="Bacteria"/>
</dbReference>
<dbReference type="InterPro" id="IPR036388">
    <property type="entry name" value="WH-like_DNA-bd_sf"/>
</dbReference>
<sequence length="374" mass="41337">MLAPVIPLTVELSPGQRKVLDLIRQNGPVSRAKITEWSGLGSGSVTTICKELLSMQWIIEGERMVVGRGQPIVPVEISPYAAFSFGVAFHIARLEISLANFRGDTVDLDSIEYDESQSVEDTLSLLAASVQRLVTKHRLQHARILGVGVSMPGPQTENGKYVWAIAPMAHWRDMDLAEAFGRHFPWPVWIDNDCNVGAVGEFYSGKWNHVNNMLLLEIGHGIGGGAIINGQLYRGKHQNAGEIGAYFTMMPERRPCLRELMIDLREAGLDVHLLTDIPSLEHPVVNAWIKKSATQLAPAIMLTLSWFDPDCVVFGGSAPKEIAEALIKEMNLEKVWSERSFDYPMATLAASRVGENLSSFGASMYPVFQTIRPE</sequence>
<dbReference type="Gene3D" id="1.10.10.10">
    <property type="entry name" value="Winged helix-like DNA-binding domain superfamily/Winged helix DNA-binding domain"/>
    <property type="match status" value="1"/>
</dbReference>
<proteinExistence type="predicted"/>